<protein>
    <submittedName>
        <fullName evidence="5">Short chain dehydrogenase reductase</fullName>
    </submittedName>
</protein>
<sequence>MTSINIRESLIPELGNRVALITGGASGIGYAAACIMAAKGATVHVLDLSLPDSEEHKSHLNIIFHVVDISDWAQLRDKFAEIGRIDYAFANAGVTEETNYFADTFDDKGNLLEPSNRILDVNFKGPINLIKLAWSSMKAHGVAGSIVLTTSATAYAPEQSLPVYAGAKHGLIGLIRALRSIIAGDNITINGVAPAATITKLLPQDLAAPIIAMGLPVSSAHFVGLALVFSATAKQARRVEPYGKETEKDALAEERWNGRVILTLGDQYTEMEGPLAELRPFWFGRSNLELTRLQQAATDFR</sequence>
<keyword evidence="4" id="KW-0472">Membrane</keyword>
<dbReference type="Pfam" id="PF00106">
    <property type="entry name" value="adh_short"/>
    <property type="match status" value="1"/>
</dbReference>
<dbReference type="PRINTS" id="PR00081">
    <property type="entry name" value="GDHRDH"/>
</dbReference>
<dbReference type="GeneID" id="54489857"/>
<keyword evidence="6" id="KW-1185">Reference proteome</keyword>
<dbReference type="InterPro" id="IPR036291">
    <property type="entry name" value="NAD(P)-bd_dom_sf"/>
</dbReference>
<evidence type="ECO:0000313" key="5">
    <source>
        <dbReference type="EMBL" id="KAF2753077.1"/>
    </source>
</evidence>
<dbReference type="PANTHER" id="PTHR43180:SF80">
    <property type="entry name" value="NAD(P)-BINDING PROTEIN"/>
    <property type="match status" value="1"/>
</dbReference>
<dbReference type="Proteomes" id="UP000799437">
    <property type="component" value="Unassembled WGS sequence"/>
</dbReference>
<dbReference type="InterPro" id="IPR002347">
    <property type="entry name" value="SDR_fam"/>
</dbReference>
<dbReference type="PANTHER" id="PTHR43180">
    <property type="entry name" value="3-OXOACYL-(ACYL-CARRIER-PROTEIN) REDUCTASE (AFU_ORTHOLOGUE AFUA_6G11210)"/>
    <property type="match status" value="1"/>
</dbReference>
<reference evidence="5" key="1">
    <citation type="journal article" date="2020" name="Stud. Mycol.">
        <title>101 Dothideomycetes genomes: a test case for predicting lifestyles and emergence of pathogens.</title>
        <authorList>
            <person name="Haridas S."/>
            <person name="Albert R."/>
            <person name="Binder M."/>
            <person name="Bloem J."/>
            <person name="Labutti K."/>
            <person name="Salamov A."/>
            <person name="Andreopoulos B."/>
            <person name="Baker S."/>
            <person name="Barry K."/>
            <person name="Bills G."/>
            <person name="Bluhm B."/>
            <person name="Cannon C."/>
            <person name="Castanera R."/>
            <person name="Culley D."/>
            <person name="Daum C."/>
            <person name="Ezra D."/>
            <person name="Gonzalez J."/>
            <person name="Henrissat B."/>
            <person name="Kuo A."/>
            <person name="Liang C."/>
            <person name="Lipzen A."/>
            <person name="Lutzoni F."/>
            <person name="Magnuson J."/>
            <person name="Mondo S."/>
            <person name="Nolan M."/>
            <person name="Ohm R."/>
            <person name="Pangilinan J."/>
            <person name="Park H.-J."/>
            <person name="Ramirez L."/>
            <person name="Alfaro M."/>
            <person name="Sun H."/>
            <person name="Tritt A."/>
            <person name="Yoshinaga Y."/>
            <person name="Zwiers L.-H."/>
            <person name="Turgeon B."/>
            <person name="Goodwin S."/>
            <person name="Spatafora J."/>
            <person name="Crous P."/>
            <person name="Grigoriev I."/>
        </authorList>
    </citation>
    <scope>NUCLEOTIDE SEQUENCE</scope>
    <source>
        <strain evidence="5">CBS 121739</strain>
    </source>
</reference>
<comment type="similarity">
    <text evidence="1">Belongs to the short-chain dehydrogenases/reductases (SDR) family.</text>
</comment>
<dbReference type="SUPFAM" id="SSF51735">
    <property type="entry name" value="NAD(P)-binding Rossmann-fold domains"/>
    <property type="match status" value="1"/>
</dbReference>
<keyword evidence="4" id="KW-1133">Transmembrane helix</keyword>
<organism evidence="5 6">
    <name type="scientific">Pseudovirgaria hyperparasitica</name>
    <dbReference type="NCBI Taxonomy" id="470096"/>
    <lineage>
        <taxon>Eukaryota</taxon>
        <taxon>Fungi</taxon>
        <taxon>Dikarya</taxon>
        <taxon>Ascomycota</taxon>
        <taxon>Pezizomycotina</taxon>
        <taxon>Dothideomycetes</taxon>
        <taxon>Dothideomycetes incertae sedis</taxon>
        <taxon>Acrospermales</taxon>
        <taxon>Acrospermaceae</taxon>
        <taxon>Pseudovirgaria</taxon>
    </lineage>
</organism>
<dbReference type="EMBL" id="ML996588">
    <property type="protein sequence ID" value="KAF2753077.1"/>
    <property type="molecule type" value="Genomic_DNA"/>
</dbReference>
<dbReference type="RefSeq" id="XP_033595528.1">
    <property type="nucleotide sequence ID" value="XM_033748803.1"/>
</dbReference>
<dbReference type="AlphaFoldDB" id="A0A6A6VUY3"/>
<dbReference type="OrthoDB" id="37659at2759"/>
<accession>A0A6A6VUY3</accession>
<proteinExistence type="inferred from homology"/>
<gene>
    <name evidence="5" type="ORF">EJ05DRAFT_523478</name>
</gene>
<dbReference type="InterPro" id="IPR020904">
    <property type="entry name" value="Sc_DH/Rdtase_CS"/>
</dbReference>
<evidence type="ECO:0000256" key="2">
    <source>
        <dbReference type="ARBA" id="ARBA00022857"/>
    </source>
</evidence>
<evidence type="ECO:0000256" key="3">
    <source>
        <dbReference type="ARBA" id="ARBA00023002"/>
    </source>
</evidence>
<feature type="transmembrane region" description="Helical" evidence="4">
    <location>
        <begin position="206"/>
        <end position="229"/>
    </location>
</feature>
<evidence type="ECO:0000256" key="4">
    <source>
        <dbReference type="SAM" id="Phobius"/>
    </source>
</evidence>
<keyword evidence="3" id="KW-0560">Oxidoreductase</keyword>
<keyword evidence="4" id="KW-0812">Transmembrane</keyword>
<dbReference type="PROSITE" id="PS00061">
    <property type="entry name" value="ADH_SHORT"/>
    <property type="match status" value="1"/>
</dbReference>
<dbReference type="GO" id="GO:0016491">
    <property type="term" value="F:oxidoreductase activity"/>
    <property type="evidence" value="ECO:0007669"/>
    <property type="project" value="UniProtKB-KW"/>
</dbReference>
<evidence type="ECO:0000256" key="1">
    <source>
        <dbReference type="ARBA" id="ARBA00006484"/>
    </source>
</evidence>
<keyword evidence="2" id="KW-0521">NADP</keyword>
<evidence type="ECO:0000313" key="6">
    <source>
        <dbReference type="Proteomes" id="UP000799437"/>
    </source>
</evidence>
<name>A0A6A6VUY3_9PEZI</name>
<dbReference type="Gene3D" id="3.40.50.720">
    <property type="entry name" value="NAD(P)-binding Rossmann-like Domain"/>
    <property type="match status" value="1"/>
</dbReference>